<protein>
    <recommendedName>
        <fullName evidence="6">Spy/CpxP family protein refolding chaperone</fullName>
    </recommendedName>
</protein>
<feature type="signal peptide" evidence="1">
    <location>
        <begin position="1"/>
        <end position="23"/>
    </location>
</feature>
<dbReference type="Gene3D" id="1.20.120.1490">
    <property type="match status" value="1"/>
</dbReference>
<proteinExistence type="predicted"/>
<dbReference type="Proteomes" id="UP000396862">
    <property type="component" value="Unassembled WGS sequence"/>
</dbReference>
<name>A0A2P8C762_9BACT</name>
<evidence type="ECO:0000313" key="5">
    <source>
        <dbReference type="Proteomes" id="UP000396862"/>
    </source>
</evidence>
<evidence type="ECO:0000313" key="4">
    <source>
        <dbReference type="Proteomes" id="UP000240621"/>
    </source>
</evidence>
<dbReference type="GO" id="GO:0042597">
    <property type="term" value="C:periplasmic space"/>
    <property type="evidence" value="ECO:0007669"/>
    <property type="project" value="InterPro"/>
</dbReference>
<dbReference type="AlphaFoldDB" id="A0A2P8C762"/>
<reference evidence="3 4" key="1">
    <citation type="submission" date="2018-03" db="EMBL/GenBank/DDBJ databases">
        <title>Genomic Encyclopedia of Archaeal and Bacterial Type Strains, Phase II (KMG-II): from individual species to whole genera.</title>
        <authorList>
            <person name="Goeker M."/>
        </authorList>
    </citation>
    <scope>NUCLEOTIDE SEQUENCE [LARGE SCALE GENOMIC DNA]</scope>
    <source>
        <strain evidence="3 4">DSM 27267</strain>
    </source>
</reference>
<dbReference type="Proteomes" id="UP000240621">
    <property type="component" value="Unassembled WGS sequence"/>
</dbReference>
<feature type="chain" id="PRO_5015134308" description="Spy/CpxP family protein refolding chaperone" evidence="1">
    <location>
        <begin position="24"/>
        <end position="211"/>
    </location>
</feature>
<evidence type="ECO:0000313" key="3">
    <source>
        <dbReference type="EMBL" id="PSK80767.1"/>
    </source>
</evidence>
<evidence type="ECO:0008006" key="6">
    <source>
        <dbReference type="Google" id="ProtNLM"/>
    </source>
</evidence>
<sequence>MKKNVLTLLVMLIIMTFGTSAIASTSTIKRAQKDTLSTMMYPPHMLGPGVMQPDMMRARQMMNHGRGMMMSRYNGPSYPKVMKPYMFIVNQIPELRMELSLSDKQYEELVDLRTEYLQKKDGLEGELSKMNQLLHNELLNNTANKAVKEQLSSITETKASVMMAAYSTVQKMRNVMKPEQQKKLDHMISKMLNERKANRNDPKFYQRPNYE</sequence>
<dbReference type="EMBL" id="PYGC01000013">
    <property type="protein sequence ID" value="PSK80767.1"/>
    <property type="molecule type" value="Genomic_DNA"/>
</dbReference>
<gene>
    <name evidence="3" type="ORF">CLV93_11361</name>
    <name evidence="2" type="ORF">JCM18694_26800</name>
</gene>
<dbReference type="RefSeq" id="WP_146142074.1">
    <property type="nucleotide sequence ID" value="NZ_BLAU01000001.1"/>
</dbReference>
<evidence type="ECO:0000256" key="1">
    <source>
        <dbReference type="SAM" id="SignalP"/>
    </source>
</evidence>
<evidence type="ECO:0000313" key="2">
    <source>
        <dbReference type="EMBL" id="GET22434.1"/>
    </source>
</evidence>
<keyword evidence="1" id="KW-0732">Signal</keyword>
<accession>A0A2P8C762</accession>
<keyword evidence="5" id="KW-1185">Reference proteome</keyword>
<comment type="caution">
    <text evidence="3">The sequence shown here is derived from an EMBL/GenBank/DDBJ whole genome shotgun (WGS) entry which is preliminary data.</text>
</comment>
<dbReference type="OrthoDB" id="9916797at2"/>
<dbReference type="Pfam" id="PF07813">
    <property type="entry name" value="LTXXQ"/>
    <property type="match status" value="1"/>
</dbReference>
<dbReference type="EMBL" id="BLAU01000001">
    <property type="protein sequence ID" value="GET22434.1"/>
    <property type="molecule type" value="Genomic_DNA"/>
</dbReference>
<reference evidence="2 5" key="2">
    <citation type="submission" date="2019-10" db="EMBL/GenBank/DDBJ databases">
        <title>Prolixibacter strains distinguished by the presence of nitrate reductase genes were adept at nitrate-dependent anaerobic corrosion of metallic iron and carbon steel.</title>
        <authorList>
            <person name="Iino T."/>
            <person name="Shono N."/>
            <person name="Ito K."/>
            <person name="Nakamura R."/>
            <person name="Sueoka K."/>
            <person name="Harayama S."/>
            <person name="Ohkuma M."/>
        </authorList>
    </citation>
    <scope>NUCLEOTIDE SEQUENCE [LARGE SCALE GENOMIC DNA]</scope>
    <source>
        <strain evidence="2 5">MIC1-1</strain>
    </source>
</reference>
<organism evidence="3 4">
    <name type="scientific">Prolixibacter denitrificans</name>
    <dbReference type="NCBI Taxonomy" id="1541063"/>
    <lineage>
        <taxon>Bacteria</taxon>
        <taxon>Pseudomonadati</taxon>
        <taxon>Bacteroidota</taxon>
        <taxon>Bacteroidia</taxon>
        <taxon>Marinilabiliales</taxon>
        <taxon>Prolixibacteraceae</taxon>
        <taxon>Prolixibacter</taxon>
    </lineage>
</organism>
<dbReference type="InterPro" id="IPR012899">
    <property type="entry name" value="LTXXQ"/>
</dbReference>